<proteinExistence type="inferred from homology"/>
<gene>
    <name evidence="5" type="ORF">GCM10007852_08940</name>
</gene>
<dbReference type="PANTHER" id="PTHR34874">
    <property type="entry name" value="PROTEIN YCHN"/>
    <property type="match status" value="1"/>
</dbReference>
<accession>A0AA37SY98</accession>
<dbReference type="Proteomes" id="UP001156601">
    <property type="component" value="Unassembled WGS sequence"/>
</dbReference>
<dbReference type="EMBL" id="BSOT01000005">
    <property type="protein sequence ID" value="GLR69986.1"/>
    <property type="molecule type" value="Genomic_DNA"/>
</dbReference>
<evidence type="ECO:0000256" key="3">
    <source>
        <dbReference type="ARBA" id="ARBA00022490"/>
    </source>
</evidence>
<dbReference type="RefSeq" id="WP_284216290.1">
    <property type="nucleotide sequence ID" value="NZ_BSOT01000005.1"/>
</dbReference>
<keyword evidence="6" id="KW-1185">Reference proteome</keyword>
<keyword evidence="4" id="KW-0808">Transferase</keyword>
<evidence type="ECO:0000313" key="5">
    <source>
        <dbReference type="EMBL" id="GLR69986.1"/>
    </source>
</evidence>
<reference evidence="5" key="1">
    <citation type="journal article" date="2014" name="Int. J. Syst. Evol. Microbiol.">
        <title>Complete genome sequence of Corynebacterium casei LMG S-19264T (=DSM 44701T), isolated from a smear-ripened cheese.</title>
        <authorList>
            <consortium name="US DOE Joint Genome Institute (JGI-PGF)"/>
            <person name="Walter F."/>
            <person name="Albersmeier A."/>
            <person name="Kalinowski J."/>
            <person name="Ruckert C."/>
        </authorList>
    </citation>
    <scope>NUCLEOTIDE SEQUENCE</scope>
    <source>
        <strain evidence="5">NBRC 110023</strain>
    </source>
</reference>
<dbReference type="GO" id="GO:0016783">
    <property type="term" value="F:sulfurtransferase activity"/>
    <property type="evidence" value="ECO:0007669"/>
    <property type="project" value="InterPro"/>
</dbReference>
<keyword evidence="3" id="KW-0963">Cytoplasm</keyword>
<dbReference type="GO" id="GO:0097163">
    <property type="term" value="F:sulfur carrier activity"/>
    <property type="evidence" value="ECO:0007669"/>
    <property type="project" value="TreeGrafter"/>
</dbReference>
<comment type="similarity">
    <text evidence="2">Belongs to the DsrE/TusD family.</text>
</comment>
<dbReference type="PANTHER" id="PTHR34874:SF3">
    <property type="entry name" value="SULFURTRANSFERASE TUSD"/>
    <property type="match status" value="1"/>
</dbReference>
<dbReference type="AlphaFoldDB" id="A0AA37SY98"/>
<dbReference type="NCBIfam" id="NF001237">
    <property type="entry name" value="PRK00207.1"/>
    <property type="match status" value="1"/>
</dbReference>
<protein>
    <recommendedName>
        <fullName evidence="7">Sulfurtransferase complex subunit TusD</fullName>
    </recommendedName>
</protein>
<dbReference type="GO" id="GO:1990228">
    <property type="term" value="C:sulfurtransferase complex"/>
    <property type="evidence" value="ECO:0007669"/>
    <property type="project" value="TreeGrafter"/>
</dbReference>
<dbReference type="Gene3D" id="3.40.1260.10">
    <property type="entry name" value="DsrEFH-like"/>
    <property type="match status" value="1"/>
</dbReference>
<evidence type="ECO:0000256" key="1">
    <source>
        <dbReference type="ARBA" id="ARBA00004496"/>
    </source>
</evidence>
<comment type="caution">
    <text evidence="5">The sequence shown here is derived from an EMBL/GenBank/DDBJ whole genome shotgun (WGS) entry which is preliminary data.</text>
</comment>
<sequence length="127" mass="14170">MHQQFSIFVTKAPYDSRNNESALQFCYAATSSGHTIVQVFFYAAAVHTASNLLLPNSDEVNQREGWKRFANKHQVPLNVCTTAGARRGIVTQDDNLAFDNYDPAFSPVGMIEYFAALKANNFIGIQF</sequence>
<evidence type="ECO:0000313" key="6">
    <source>
        <dbReference type="Proteomes" id="UP001156601"/>
    </source>
</evidence>
<evidence type="ECO:0000256" key="4">
    <source>
        <dbReference type="ARBA" id="ARBA00022679"/>
    </source>
</evidence>
<dbReference type="InterPro" id="IPR027396">
    <property type="entry name" value="DsrEFH-like"/>
</dbReference>
<evidence type="ECO:0008006" key="7">
    <source>
        <dbReference type="Google" id="ProtNLM"/>
    </source>
</evidence>
<comment type="subcellular location">
    <subcellularLocation>
        <location evidence="1">Cytoplasm</location>
    </subcellularLocation>
</comment>
<dbReference type="InterPro" id="IPR017463">
    <property type="entry name" value="Sulphur_relay_TusD/DsrE"/>
</dbReference>
<dbReference type="InterPro" id="IPR003787">
    <property type="entry name" value="Sulphur_relay_DsrE/F-like"/>
</dbReference>
<reference evidence="5" key="2">
    <citation type="submission" date="2023-01" db="EMBL/GenBank/DDBJ databases">
        <title>Draft genome sequence of Agaribacter marinus strain NBRC 110023.</title>
        <authorList>
            <person name="Sun Q."/>
            <person name="Mori K."/>
        </authorList>
    </citation>
    <scope>NUCLEOTIDE SEQUENCE</scope>
    <source>
        <strain evidence="5">NBRC 110023</strain>
    </source>
</reference>
<name>A0AA37SY98_9ALTE</name>
<dbReference type="Pfam" id="PF02635">
    <property type="entry name" value="DsrE"/>
    <property type="match status" value="1"/>
</dbReference>
<dbReference type="GO" id="GO:0002143">
    <property type="term" value="P:tRNA wobble position uridine thiolation"/>
    <property type="evidence" value="ECO:0007669"/>
    <property type="project" value="TreeGrafter"/>
</dbReference>
<dbReference type="NCBIfam" id="TIGR03012">
    <property type="entry name" value="sulf_tusD_dsrE"/>
    <property type="match status" value="1"/>
</dbReference>
<dbReference type="SUPFAM" id="SSF75169">
    <property type="entry name" value="DsrEFH-like"/>
    <property type="match status" value="1"/>
</dbReference>
<evidence type="ECO:0000256" key="2">
    <source>
        <dbReference type="ARBA" id="ARBA00007067"/>
    </source>
</evidence>
<organism evidence="5 6">
    <name type="scientific">Agaribacter marinus</name>
    <dbReference type="NCBI Taxonomy" id="1431249"/>
    <lineage>
        <taxon>Bacteria</taxon>
        <taxon>Pseudomonadati</taxon>
        <taxon>Pseudomonadota</taxon>
        <taxon>Gammaproteobacteria</taxon>
        <taxon>Alteromonadales</taxon>
        <taxon>Alteromonadaceae</taxon>
        <taxon>Agaribacter</taxon>
    </lineage>
</organism>